<feature type="chain" id="PRO_5044204230" evidence="2">
    <location>
        <begin position="36"/>
        <end position="284"/>
    </location>
</feature>
<dbReference type="Proteomes" id="UP000694402">
    <property type="component" value="Unassembled WGS sequence"/>
</dbReference>
<reference evidence="4" key="1">
    <citation type="journal article" date="2018" name="PLoS ONE">
        <title>Chinook salmon (Oncorhynchus tshawytscha) genome and transcriptome.</title>
        <authorList>
            <person name="Christensen K.A."/>
            <person name="Leong J.S."/>
            <person name="Sakhrani D."/>
            <person name="Biagi C.A."/>
            <person name="Minkley D.R."/>
            <person name="Withler R.E."/>
            <person name="Rondeau E.B."/>
            <person name="Koop B.F."/>
            <person name="Devlin R.H."/>
        </authorList>
    </citation>
    <scope>NUCLEOTIDE SEQUENCE [LARGE SCALE GENOMIC DNA]</scope>
</reference>
<organism evidence="3 4">
    <name type="scientific">Oncorhynchus tshawytscha</name>
    <name type="common">Chinook salmon</name>
    <name type="synonym">Salmo tshawytscha</name>
    <dbReference type="NCBI Taxonomy" id="74940"/>
    <lineage>
        <taxon>Eukaryota</taxon>
        <taxon>Metazoa</taxon>
        <taxon>Chordata</taxon>
        <taxon>Craniata</taxon>
        <taxon>Vertebrata</taxon>
        <taxon>Euteleostomi</taxon>
        <taxon>Actinopterygii</taxon>
        <taxon>Neopterygii</taxon>
        <taxon>Teleostei</taxon>
        <taxon>Protacanthopterygii</taxon>
        <taxon>Salmoniformes</taxon>
        <taxon>Salmonidae</taxon>
        <taxon>Salmoninae</taxon>
        <taxon>Oncorhynchus</taxon>
    </lineage>
</organism>
<keyword evidence="2" id="KW-0732">Signal</keyword>
<feature type="signal peptide" evidence="2">
    <location>
        <begin position="1"/>
        <end position="35"/>
    </location>
</feature>
<dbReference type="GeneTree" id="ENSGT00940000158571"/>
<feature type="region of interest" description="Disordered" evidence="1">
    <location>
        <begin position="255"/>
        <end position="284"/>
    </location>
</feature>
<reference evidence="3" key="3">
    <citation type="submission" date="2025-09" db="UniProtKB">
        <authorList>
            <consortium name="Ensembl"/>
        </authorList>
    </citation>
    <scope>IDENTIFICATION</scope>
</reference>
<dbReference type="Ensembl" id="ENSOTST00005187020.1">
    <property type="protein sequence ID" value="ENSOTSP00005157104.1"/>
    <property type="gene ID" value="ENSOTSG00005071549.1"/>
</dbReference>
<evidence type="ECO:0000256" key="2">
    <source>
        <dbReference type="SAM" id="SignalP"/>
    </source>
</evidence>
<accession>A0AAZ3SVR6</accession>
<sequence length="284" mass="31640">MTGVGIWFAFVRFVLLPLLAPCTLLLCVLIPVCLSHPQPCQILNRIGHTVRVGALQLQPRLFSHVSTFRGGKEAPVPVDEWDIHGGTREAVERQLENITKSVNEHDLHSLGTRASMNSQHKEMGGKSKNMYKQNESERSVFMPRDSILLATETLNRMAGLLPYNLSLEVVMAVDAGLGELPTFSSSIPVCEDPMSFLQSICHTVIVQGVSAMMAFPQTRDDLVKLEFIASTLQIPVISVVQNVFKRQSKSVLEVQTSEDNKYRHQRTTSTDIRGQQVQTSEDNK</sequence>
<name>A0AAZ3SVR6_ONCTS</name>
<evidence type="ECO:0000256" key="1">
    <source>
        <dbReference type="SAM" id="MobiDB-lite"/>
    </source>
</evidence>
<proteinExistence type="predicted"/>
<evidence type="ECO:0000313" key="3">
    <source>
        <dbReference type="Ensembl" id="ENSOTSP00005157104.1"/>
    </source>
</evidence>
<gene>
    <name evidence="3" type="primary">GRIN3A</name>
</gene>
<evidence type="ECO:0000313" key="4">
    <source>
        <dbReference type="Proteomes" id="UP000694402"/>
    </source>
</evidence>
<protein>
    <submittedName>
        <fullName evidence="3">Uncharacterized protein</fullName>
    </submittedName>
</protein>
<feature type="compositionally biased region" description="Polar residues" evidence="1">
    <location>
        <begin position="267"/>
        <end position="284"/>
    </location>
</feature>
<dbReference type="AlphaFoldDB" id="A0AAZ3SVR6"/>
<keyword evidence="4" id="KW-1185">Reference proteome</keyword>
<reference evidence="3" key="2">
    <citation type="submission" date="2025-08" db="UniProtKB">
        <authorList>
            <consortium name="Ensembl"/>
        </authorList>
    </citation>
    <scope>IDENTIFICATION</scope>
</reference>